<evidence type="ECO:0000313" key="1">
    <source>
        <dbReference type="EMBL" id="EOO23473.1"/>
    </source>
</evidence>
<dbReference type="Proteomes" id="UP000014018">
    <property type="component" value="Unassembled WGS sequence"/>
</dbReference>
<sequence>MRLQILKEGDVVEVTKEFWFYADHYEVGTVFTITAEMVNHNFEMFTRKK</sequence>
<dbReference type="AlphaFoldDB" id="A0A9W5PJ45"/>
<dbReference type="EMBL" id="AHFB01000194">
    <property type="protein sequence ID" value="EOO23473.1"/>
    <property type="molecule type" value="Genomic_DNA"/>
</dbReference>
<comment type="caution">
    <text evidence="1">The sequence shown here is derived from an EMBL/GenBank/DDBJ whole genome shotgun (WGS) entry which is preliminary data.</text>
</comment>
<name>A0A9W5PJ45_BACCE</name>
<evidence type="ECO:0000313" key="2">
    <source>
        <dbReference type="Proteomes" id="UP000014018"/>
    </source>
</evidence>
<accession>A0A9W5PJ45</accession>
<reference evidence="1 2" key="1">
    <citation type="submission" date="2012-12" db="EMBL/GenBank/DDBJ databases">
        <title>The Genome Sequence of Bacillus cereus VD133.</title>
        <authorList>
            <consortium name="The Broad Institute Genome Sequencing Platform"/>
            <consortium name="The Broad Institute Genome Sequencing Center for Infectious Disease"/>
            <person name="Feldgarden M."/>
            <person name="Van der Auwera G.A."/>
            <person name="Mahillon J."/>
            <person name="Duprez V."/>
            <person name="Timmery S."/>
            <person name="Mattelet C."/>
            <person name="Dierick K."/>
            <person name="Sun M."/>
            <person name="Yu Z."/>
            <person name="Zhu L."/>
            <person name="Hu X."/>
            <person name="Shank E.B."/>
            <person name="Swiecicka I."/>
            <person name="Hansen B.M."/>
            <person name="Andrup L."/>
            <person name="Walker B."/>
            <person name="Young S.K."/>
            <person name="Zeng Q."/>
            <person name="Gargeya S."/>
            <person name="Fitzgerald M."/>
            <person name="Haas B."/>
            <person name="Abouelleil A."/>
            <person name="Alvarado L."/>
            <person name="Arachchi H.M."/>
            <person name="Berlin A.M."/>
            <person name="Chapman S.B."/>
            <person name="Dewar J."/>
            <person name="Goldberg J."/>
            <person name="Griggs A."/>
            <person name="Gujja S."/>
            <person name="Hansen M."/>
            <person name="Howarth C."/>
            <person name="Imamovic A."/>
            <person name="Larimer J."/>
            <person name="McCowan C."/>
            <person name="Murphy C."/>
            <person name="Neiman D."/>
            <person name="Pearson M."/>
            <person name="Priest M."/>
            <person name="Roberts A."/>
            <person name="Saif S."/>
            <person name="Shea T."/>
            <person name="Sisk P."/>
            <person name="Sykes S."/>
            <person name="Wortman J."/>
            <person name="Nusbaum C."/>
            <person name="Birren B."/>
        </authorList>
    </citation>
    <scope>NUCLEOTIDE SEQUENCE [LARGE SCALE GENOMIC DNA]</scope>
    <source>
        <strain evidence="1 2">VD133</strain>
    </source>
</reference>
<protein>
    <submittedName>
        <fullName evidence="1">Uncharacterized protein</fullName>
    </submittedName>
</protein>
<gene>
    <name evidence="1" type="ORF">IIU_07034</name>
</gene>
<dbReference type="RefSeq" id="WP_016110710.1">
    <property type="nucleotide sequence ID" value="NZ_KB976181.1"/>
</dbReference>
<organism evidence="1 2">
    <name type="scientific">Bacillus cereus VD133</name>
    <dbReference type="NCBI Taxonomy" id="1053233"/>
    <lineage>
        <taxon>Bacteria</taxon>
        <taxon>Bacillati</taxon>
        <taxon>Bacillota</taxon>
        <taxon>Bacilli</taxon>
        <taxon>Bacillales</taxon>
        <taxon>Bacillaceae</taxon>
        <taxon>Bacillus</taxon>
        <taxon>Bacillus cereus group</taxon>
    </lineage>
</organism>
<proteinExistence type="predicted"/>